<feature type="domain" description="Remorin C-terminal" evidence="3">
    <location>
        <begin position="4"/>
        <end position="62"/>
    </location>
</feature>
<evidence type="ECO:0000313" key="4">
    <source>
        <dbReference type="EMBL" id="KAK8950364.1"/>
    </source>
</evidence>
<organism evidence="4 5">
    <name type="scientific">Platanthera guangdongensis</name>
    <dbReference type="NCBI Taxonomy" id="2320717"/>
    <lineage>
        <taxon>Eukaryota</taxon>
        <taxon>Viridiplantae</taxon>
        <taxon>Streptophyta</taxon>
        <taxon>Embryophyta</taxon>
        <taxon>Tracheophyta</taxon>
        <taxon>Spermatophyta</taxon>
        <taxon>Magnoliopsida</taxon>
        <taxon>Liliopsida</taxon>
        <taxon>Asparagales</taxon>
        <taxon>Orchidaceae</taxon>
        <taxon>Orchidoideae</taxon>
        <taxon>Orchideae</taxon>
        <taxon>Orchidinae</taxon>
        <taxon>Platanthera</taxon>
    </lineage>
</organism>
<evidence type="ECO:0000313" key="5">
    <source>
        <dbReference type="Proteomes" id="UP001412067"/>
    </source>
</evidence>
<gene>
    <name evidence="4" type="ORF">KSP40_PGU021742</name>
</gene>
<dbReference type="Proteomes" id="UP001412067">
    <property type="component" value="Unassembled WGS sequence"/>
</dbReference>
<proteinExistence type="inferred from homology"/>
<feature type="region of interest" description="Disordered" evidence="2">
    <location>
        <begin position="62"/>
        <end position="93"/>
    </location>
</feature>
<feature type="compositionally biased region" description="Basic residues" evidence="2">
    <location>
        <begin position="77"/>
        <end position="91"/>
    </location>
</feature>
<name>A0ABR2LV74_9ASPA</name>
<feature type="compositionally biased region" description="Basic and acidic residues" evidence="2">
    <location>
        <begin position="65"/>
        <end position="76"/>
    </location>
</feature>
<keyword evidence="5" id="KW-1185">Reference proteome</keyword>
<reference evidence="4 5" key="1">
    <citation type="journal article" date="2022" name="Nat. Plants">
        <title>Genomes of leafy and leafless Platanthera orchids illuminate the evolution of mycoheterotrophy.</title>
        <authorList>
            <person name="Li M.H."/>
            <person name="Liu K.W."/>
            <person name="Li Z."/>
            <person name="Lu H.C."/>
            <person name="Ye Q.L."/>
            <person name="Zhang D."/>
            <person name="Wang J.Y."/>
            <person name="Li Y.F."/>
            <person name="Zhong Z.M."/>
            <person name="Liu X."/>
            <person name="Yu X."/>
            <person name="Liu D.K."/>
            <person name="Tu X.D."/>
            <person name="Liu B."/>
            <person name="Hao Y."/>
            <person name="Liao X.Y."/>
            <person name="Jiang Y.T."/>
            <person name="Sun W.H."/>
            <person name="Chen J."/>
            <person name="Chen Y.Q."/>
            <person name="Ai Y."/>
            <person name="Zhai J.W."/>
            <person name="Wu S.S."/>
            <person name="Zhou Z."/>
            <person name="Hsiao Y.Y."/>
            <person name="Wu W.L."/>
            <person name="Chen Y.Y."/>
            <person name="Lin Y.F."/>
            <person name="Hsu J.L."/>
            <person name="Li C.Y."/>
            <person name="Wang Z.W."/>
            <person name="Zhao X."/>
            <person name="Zhong W.Y."/>
            <person name="Ma X.K."/>
            <person name="Ma L."/>
            <person name="Huang J."/>
            <person name="Chen G.Z."/>
            <person name="Huang M.Z."/>
            <person name="Huang L."/>
            <person name="Peng D.H."/>
            <person name="Luo Y.B."/>
            <person name="Zou S.Q."/>
            <person name="Chen S.P."/>
            <person name="Lan S."/>
            <person name="Tsai W.C."/>
            <person name="Van de Peer Y."/>
            <person name="Liu Z.J."/>
        </authorList>
    </citation>
    <scope>NUCLEOTIDE SEQUENCE [LARGE SCALE GENOMIC DNA]</scope>
    <source>
        <strain evidence="4">Lor288</strain>
    </source>
</reference>
<dbReference type="EMBL" id="JBBWWR010000015">
    <property type="protein sequence ID" value="KAK8950364.1"/>
    <property type="molecule type" value="Genomic_DNA"/>
</dbReference>
<dbReference type="Pfam" id="PF03763">
    <property type="entry name" value="Remorin_C"/>
    <property type="match status" value="1"/>
</dbReference>
<comment type="caution">
    <text evidence="4">The sequence shown here is derived from an EMBL/GenBank/DDBJ whole genome shotgun (WGS) entry which is preliminary data.</text>
</comment>
<comment type="similarity">
    <text evidence="1">Belongs to the remorin family.</text>
</comment>
<evidence type="ECO:0000256" key="1">
    <source>
        <dbReference type="ARBA" id="ARBA00005711"/>
    </source>
</evidence>
<evidence type="ECO:0000259" key="3">
    <source>
        <dbReference type="Pfam" id="PF03763"/>
    </source>
</evidence>
<dbReference type="InterPro" id="IPR005516">
    <property type="entry name" value="Remorin_C"/>
</dbReference>
<protein>
    <recommendedName>
        <fullName evidence="3">Remorin C-terminal domain-containing protein</fullName>
    </recommendedName>
</protein>
<accession>A0ABR2LV74</accession>
<evidence type="ECO:0000256" key="2">
    <source>
        <dbReference type="SAM" id="MobiDB-lite"/>
    </source>
</evidence>
<sequence>MVLKRKLEEKRTTTMEKMQKEFVNTRWKAEEKRVSVEAKRGIEVARVLEVANLLRAVGCAPWEKPFPKSEKKEENSRRKKKEKKKSFKKRKEVVQGTTHSFNLVEGEHLEEIDQTRSGIVVLEDLISTTLVEVSRVVDGREIKDVVEGEVH</sequence>